<keyword evidence="1" id="KW-1185">Reference proteome</keyword>
<dbReference type="PANTHER" id="PTHR47331">
    <property type="entry name" value="PHD-TYPE DOMAIN-CONTAINING PROTEIN"/>
    <property type="match status" value="1"/>
</dbReference>
<dbReference type="WBParaSite" id="Pan_g32.t1">
    <property type="protein sequence ID" value="Pan_g32.t1"/>
    <property type="gene ID" value="Pan_g32"/>
</dbReference>
<sequence>ASVLSATKKSVLFQTKNLRIRTNKGNDTALTFFDTGSGSSFILNEAAARLNLTSAGTTKMSVKRFHESNNFEITVKKYNVQILCLNGDILTVPVKGVDSLVDVMKIPMNQDNQSFVYAKPELLIGIDNYWRFFYAKKAKNGIRYVRTRCGDVLSGPIEAAEDEDDDTNVYINAALPGDEEDENDKWLHKRLNVFFELEGTLGFKDDANATEAEIAQSLFDATVQLKDGRFHVSWPFKTQDVKIPLNINAAIAHVERLYKRLLKNGQIHTYTNVLLAHEEKGFIEQVGPLATTPLRASGGNPTTYLTHRGVERDSATTPLRVVFNCSFKLGTKSISFNDVLYIGPNYI</sequence>
<proteinExistence type="predicted"/>
<dbReference type="PANTHER" id="PTHR47331:SF5">
    <property type="entry name" value="RIBONUCLEASE H"/>
    <property type="match status" value="1"/>
</dbReference>
<dbReference type="Proteomes" id="UP000492821">
    <property type="component" value="Unassembled WGS sequence"/>
</dbReference>
<organism evidence="1 2">
    <name type="scientific">Panagrellus redivivus</name>
    <name type="common">Microworm</name>
    <dbReference type="NCBI Taxonomy" id="6233"/>
    <lineage>
        <taxon>Eukaryota</taxon>
        <taxon>Metazoa</taxon>
        <taxon>Ecdysozoa</taxon>
        <taxon>Nematoda</taxon>
        <taxon>Chromadorea</taxon>
        <taxon>Rhabditida</taxon>
        <taxon>Tylenchina</taxon>
        <taxon>Panagrolaimomorpha</taxon>
        <taxon>Panagrolaimoidea</taxon>
        <taxon>Panagrolaimidae</taxon>
        <taxon>Panagrellus</taxon>
    </lineage>
</organism>
<evidence type="ECO:0000313" key="2">
    <source>
        <dbReference type="WBParaSite" id="Pan_g32.t1"/>
    </source>
</evidence>
<name>A0A7E4VU51_PANRE</name>
<reference evidence="2" key="2">
    <citation type="submission" date="2020-10" db="UniProtKB">
        <authorList>
            <consortium name="WormBaseParasite"/>
        </authorList>
    </citation>
    <scope>IDENTIFICATION</scope>
</reference>
<evidence type="ECO:0000313" key="1">
    <source>
        <dbReference type="Proteomes" id="UP000492821"/>
    </source>
</evidence>
<protein>
    <submittedName>
        <fullName evidence="2">DUF1758 domain-containing protein</fullName>
    </submittedName>
</protein>
<dbReference type="AlphaFoldDB" id="A0A7E4VU51"/>
<reference evidence="1" key="1">
    <citation type="journal article" date="2013" name="Genetics">
        <title>The draft genome and transcriptome of Panagrellus redivivus are shaped by the harsh demands of a free-living lifestyle.</title>
        <authorList>
            <person name="Srinivasan J."/>
            <person name="Dillman A.R."/>
            <person name="Macchietto M.G."/>
            <person name="Heikkinen L."/>
            <person name="Lakso M."/>
            <person name="Fracchia K.M."/>
            <person name="Antoshechkin I."/>
            <person name="Mortazavi A."/>
            <person name="Wong G."/>
            <person name="Sternberg P.W."/>
        </authorList>
    </citation>
    <scope>NUCLEOTIDE SEQUENCE [LARGE SCALE GENOMIC DNA]</scope>
    <source>
        <strain evidence="1">MT8872</strain>
    </source>
</reference>
<accession>A0A7E4VU51</accession>